<accession>A0A1C3S6L5</accession>
<dbReference type="EMBL" id="LT603033">
    <property type="protein sequence ID" value="SCA80189.1"/>
    <property type="molecule type" value="Genomic_DNA"/>
</dbReference>
<proteinExistence type="predicted"/>
<evidence type="ECO:0000313" key="1">
    <source>
        <dbReference type="EMBL" id="SCA80189.1"/>
    </source>
</evidence>
<reference evidence="1 2" key="1">
    <citation type="submission" date="2016-07" db="EMBL/GenBank/DDBJ databases">
        <authorList>
            <person name="Millard A."/>
        </authorList>
    </citation>
    <scope>NUCLEOTIDE SEQUENCE [LARGE SCALE GENOMIC DNA]</scope>
</reference>
<sequence length="110" mass="12477">MSTSIAIVKAFIRTNVSSVFIDGLDREVEYSIIIAQTANGARYILNDSEANHYYFTKATGFKRIDADVVYAKMNKLVDKINAKGTIDLQYWTETDPEYGSHRYLNPGIKM</sequence>
<evidence type="ECO:0000313" key="2">
    <source>
        <dbReference type="Proteomes" id="UP000279386"/>
    </source>
</evidence>
<organism evidence="1 2">
    <name type="scientific">Escherichia phage vB_Eco_slurp01</name>
    <dbReference type="NCBI Taxonomy" id="1874688"/>
    <lineage>
        <taxon>Viruses</taxon>
        <taxon>Duplodnaviria</taxon>
        <taxon>Heunggongvirae</taxon>
        <taxon>Uroviricota</taxon>
        <taxon>Caudoviricetes</taxon>
        <taxon>Asteriusvirus</taxon>
        <taxon>Asteriusvirus PBECO4</taxon>
    </lineage>
</organism>
<protein>
    <submittedName>
        <fullName evidence="1">Uncharacterized protein</fullName>
    </submittedName>
</protein>
<dbReference type="Proteomes" id="UP000279386">
    <property type="component" value="Segment"/>
</dbReference>
<name>A0A1C3S6L5_9CAUD</name>
<gene>
    <name evidence="1" type="ORF">PSLUR01_00212</name>
</gene>